<dbReference type="PROSITE" id="PS51257">
    <property type="entry name" value="PROKAR_LIPOPROTEIN"/>
    <property type="match status" value="1"/>
</dbReference>
<reference evidence="4 5" key="1">
    <citation type="submission" date="2018-10" db="EMBL/GenBank/DDBJ databases">
        <title>Genomic Encyclopedia of Archaeal and Bacterial Type Strains, Phase II (KMG-II): from individual species to whole genera.</title>
        <authorList>
            <person name="Goeker M."/>
        </authorList>
    </citation>
    <scope>NUCLEOTIDE SEQUENCE [LARGE SCALE GENOMIC DNA]</scope>
    <source>
        <strain evidence="4 5">DSM 14954</strain>
    </source>
</reference>
<name>A0A660LI69_9ACTN</name>
<organism evidence="4 5">
    <name type="scientific">Solirubrobacter pauli</name>
    <dbReference type="NCBI Taxonomy" id="166793"/>
    <lineage>
        <taxon>Bacteria</taxon>
        <taxon>Bacillati</taxon>
        <taxon>Actinomycetota</taxon>
        <taxon>Thermoleophilia</taxon>
        <taxon>Solirubrobacterales</taxon>
        <taxon>Solirubrobacteraceae</taxon>
        <taxon>Solirubrobacter</taxon>
    </lineage>
</organism>
<evidence type="ECO:0000313" key="4">
    <source>
        <dbReference type="EMBL" id="RKQ93653.1"/>
    </source>
</evidence>
<dbReference type="Gene3D" id="3.40.30.10">
    <property type="entry name" value="Glutaredoxin"/>
    <property type="match status" value="1"/>
</dbReference>
<comment type="caution">
    <text evidence="4">The sequence shown here is derived from an EMBL/GenBank/DDBJ whole genome shotgun (WGS) entry which is preliminary data.</text>
</comment>
<evidence type="ECO:0000256" key="2">
    <source>
        <dbReference type="SAM" id="SignalP"/>
    </source>
</evidence>
<sequence length="338" mass="35510">MARFVALLAAVLALLVAACGGGGTPDEPKDPVQNVPEESGAREKVKVAVAPDEAEFPTADGKTLEQLASTMTAGPSLGMATSIFTTGEPSRMAFGVIGADGKPVYGPTAIYIAPTPTDPAEGPFVAPADVLLTDARYRSKQAATEQDPFAAIYAANVKFPKRGQYAVLSATKGADGKLIGATGQVQVSTAAADPIPQVGDKAPKVETDTLETTKGNQEILDTRVPPSDMHEVSFADVAGKEPVALLFATPQLCASRVCGPVADIALQLQAKYGKQMKFIHQEVYVDNDVSKGLREPLREFNLPSEPWLFVVDKSGKITARLEGSIGVQQFEDAIKTGL</sequence>
<evidence type="ECO:0000256" key="1">
    <source>
        <dbReference type="SAM" id="MobiDB-lite"/>
    </source>
</evidence>
<feature type="signal peptide" evidence="2">
    <location>
        <begin position="1"/>
        <end position="20"/>
    </location>
</feature>
<dbReference type="InterPro" id="IPR036249">
    <property type="entry name" value="Thioredoxin-like_sf"/>
</dbReference>
<feature type="domain" description="Thioredoxin" evidence="3">
    <location>
        <begin position="196"/>
        <end position="338"/>
    </location>
</feature>
<feature type="region of interest" description="Disordered" evidence="1">
    <location>
        <begin position="23"/>
        <end position="44"/>
    </location>
</feature>
<dbReference type="OrthoDB" id="5178197at2"/>
<accession>A0A660LI69</accession>
<dbReference type="EMBL" id="RBIL01000001">
    <property type="protein sequence ID" value="RKQ93653.1"/>
    <property type="molecule type" value="Genomic_DNA"/>
</dbReference>
<keyword evidence="5" id="KW-1185">Reference proteome</keyword>
<gene>
    <name evidence="4" type="ORF">C8N24_3524</name>
</gene>
<dbReference type="InterPro" id="IPR013766">
    <property type="entry name" value="Thioredoxin_domain"/>
</dbReference>
<keyword evidence="2" id="KW-0732">Signal</keyword>
<feature type="chain" id="PRO_5038909572" description="Thioredoxin domain-containing protein" evidence="2">
    <location>
        <begin position="21"/>
        <end position="338"/>
    </location>
</feature>
<proteinExistence type="predicted"/>
<dbReference type="AlphaFoldDB" id="A0A660LI69"/>
<dbReference type="Proteomes" id="UP000278962">
    <property type="component" value="Unassembled WGS sequence"/>
</dbReference>
<protein>
    <recommendedName>
        <fullName evidence="3">Thioredoxin domain-containing protein</fullName>
    </recommendedName>
</protein>
<evidence type="ECO:0000259" key="3">
    <source>
        <dbReference type="PROSITE" id="PS51352"/>
    </source>
</evidence>
<evidence type="ECO:0000313" key="5">
    <source>
        <dbReference type="Proteomes" id="UP000278962"/>
    </source>
</evidence>
<dbReference type="PROSITE" id="PS51352">
    <property type="entry name" value="THIOREDOXIN_2"/>
    <property type="match status" value="1"/>
</dbReference>
<dbReference type="SUPFAM" id="SSF52833">
    <property type="entry name" value="Thioredoxin-like"/>
    <property type="match status" value="1"/>
</dbReference>
<dbReference type="RefSeq" id="WP_147447851.1">
    <property type="nucleotide sequence ID" value="NZ_RBIL01000001.1"/>
</dbReference>